<protein>
    <submittedName>
        <fullName evidence="1">Uncharacterized protein</fullName>
    </submittedName>
</protein>
<evidence type="ECO:0000313" key="2">
    <source>
        <dbReference type="Proteomes" id="UP001060215"/>
    </source>
</evidence>
<dbReference type="EMBL" id="CM045762">
    <property type="protein sequence ID" value="KAI8010051.1"/>
    <property type="molecule type" value="Genomic_DNA"/>
</dbReference>
<organism evidence="1 2">
    <name type="scientific">Camellia lanceoleosa</name>
    <dbReference type="NCBI Taxonomy" id="1840588"/>
    <lineage>
        <taxon>Eukaryota</taxon>
        <taxon>Viridiplantae</taxon>
        <taxon>Streptophyta</taxon>
        <taxon>Embryophyta</taxon>
        <taxon>Tracheophyta</taxon>
        <taxon>Spermatophyta</taxon>
        <taxon>Magnoliopsida</taxon>
        <taxon>eudicotyledons</taxon>
        <taxon>Gunneridae</taxon>
        <taxon>Pentapetalae</taxon>
        <taxon>asterids</taxon>
        <taxon>Ericales</taxon>
        <taxon>Theaceae</taxon>
        <taxon>Camellia</taxon>
    </lineage>
</organism>
<evidence type="ECO:0000313" key="1">
    <source>
        <dbReference type="EMBL" id="KAI8010051.1"/>
    </source>
</evidence>
<name>A0ACC0HAE7_9ERIC</name>
<gene>
    <name evidence="1" type="ORF">LOK49_LG06G01635</name>
</gene>
<reference evidence="1 2" key="1">
    <citation type="journal article" date="2022" name="Plant J.">
        <title>Chromosome-level genome of Camellia lanceoleosa provides a valuable resource for understanding genome evolution and self-incompatibility.</title>
        <authorList>
            <person name="Gong W."/>
            <person name="Xiao S."/>
            <person name="Wang L."/>
            <person name="Liao Z."/>
            <person name="Chang Y."/>
            <person name="Mo W."/>
            <person name="Hu G."/>
            <person name="Li W."/>
            <person name="Zhao G."/>
            <person name="Zhu H."/>
            <person name="Hu X."/>
            <person name="Ji K."/>
            <person name="Xiang X."/>
            <person name="Song Q."/>
            <person name="Yuan D."/>
            <person name="Jin S."/>
            <person name="Zhang L."/>
        </authorList>
    </citation>
    <scope>NUCLEOTIDE SEQUENCE [LARGE SCALE GENOMIC DNA]</scope>
    <source>
        <strain evidence="1">SQ_2022a</strain>
    </source>
</reference>
<comment type="caution">
    <text evidence="1">The sequence shown here is derived from an EMBL/GenBank/DDBJ whole genome shotgun (WGS) entry which is preliminary data.</text>
</comment>
<accession>A0ACC0HAE7</accession>
<proteinExistence type="predicted"/>
<dbReference type="Proteomes" id="UP001060215">
    <property type="component" value="Chromosome 5"/>
</dbReference>
<sequence>MKEYGDAESWTKLFSINLSGVLDKTLGFRKNGEVLLSTNKNWLLSYHPATQKLTNTGIVGNSYSFDVDIFKATLVLVKGENGV</sequence>
<keyword evidence="2" id="KW-1185">Reference proteome</keyword>